<dbReference type="EMBL" id="JAAAIM010000516">
    <property type="protein sequence ID" value="KAG0287138.1"/>
    <property type="molecule type" value="Genomic_DNA"/>
</dbReference>
<feature type="compositionally biased region" description="Basic residues" evidence="1">
    <location>
        <begin position="393"/>
        <end position="406"/>
    </location>
</feature>
<evidence type="ECO:0000256" key="1">
    <source>
        <dbReference type="SAM" id="MobiDB-lite"/>
    </source>
</evidence>
<feature type="compositionally biased region" description="Basic and acidic residues" evidence="1">
    <location>
        <begin position="492"/>
        <end position="536"/>
    </location>
</feature>
<dbReference type="Proteomes" id="UP001194696">
    <property type="component" value="Unassembled WGS sequence"/>
</dbReference>
<feature type="compositionally biased region" description="Polar residues" evidence="1">
    <location>
        <begin position="26"/>
        <end position="44"/>
    </location>
</feature>
<feature type="compositionally biased region" description="Gly residues" evidence="1">
    <location>
        <begin position="460"/>
        <end position="471"/>
    </location>
</feature>
<feature type="compositionally biased region" description="Low complexity" evidence="1">
    <location>
        <begin position="286"/>
        <end position="307"/>
    </location>
</feature>
<feature type="compositionally biased region" description="Low complexity" evidence="1">
    <location>
        <begin position="1090"/>
        <end position="1101"/>
    </location>
</feature>
<evidence type="ECO:0008006" key="4">
    <source>
        <dbReference type="Google" id="ProtNLM"/>
    </source>
</evidence>
<proteinExistence type="predicted"/>
<reference evidence="2 3" key="1">
    <citation type="journal article" date="2020" name="Fungal Divers.">
        <title>Resolving the Mortierellaceae phylogeny through synthesis of multi-gene phylogenetics and phylogenomics.</title>
        <authorList>
            <person name="Vandepol N."/>
            <person name="Liber J."/>
            <person name="Desiro A."/>
            <person name="Na H."/>
            <person name="Kennedy M."/>
            <person name="Barry K."/>
            <person name="Grigoriev I.V."/>
            <person name="Miller A.N."/>
            <person name="O'Donnell K."/>
            <person name="Stajich J.E."/>
            <person name="Bonito G."/>
        </authorList>
    </citation>
    <scope>NUCLEOTIDE SEQUENCE [LARGE SCALE GENOMIC DNA]</scope>
    <source>
        <strain evidence="2 3">AD045</strain>
    </source>
</reference>
<feature type="compositionally biased region" description="Basic and acidic residues" evidence="1">
    <location>
        <begin position="594"/>
        <end position="675"/>
    </location>
</feature>
<feature type="compositionally biased region" description="Low complexity" evidence="1">
    <location>
        <begin position="1"/>
        <end position="21"/>
    </location>
</feature>
<feature type="compositionally biased region" description="Polar residues" evidence="1">
    <location>
        <begin position="368"/>
        <end position="390"/>
    </location>
</feature>
<feature type="compositionally biased region" description="Polar residues" evidence="1">
    <location>
        <begin position="748"/>
        <end position="757"/>
    </location>
</feature>
<evidence type="ECO:0000313" key="3">
    <source>
        <dbReference type="Proteomes" id="UP001194696"/>
    </source>
</evidence>
<comment type="caution">
    <text evidence="2">The sequence shown here is derived from an EMBL/GenBank/DDBJ whole genome shotgun (WGS) entry which is preliminary data.</text>
</comment>
<feature type="compositionally biased region" description="Basic residues" evidence="1">
    <location>
        <begin position="114"/>
        <end position="132"/>
    </location>
</feature>
<accession>A0ABQ7JYJ6</accession>
<protein>
    <recommendedName>
        <fullName evidence="4">Btz domain-containing protein</fullName>
    </recommendedName>
</protein>
<sequence length="1150" mass="123877">MQQSVKTTPTQNSSSPPVSSEKASKTTTPVVVQDNNKGGPTSSSAKDRQSRRRSADNKDSDSPSSITMTTTNHSATAKSSSSSTAATTITTATAETATAAPATTETTTGETVKRSNKKTGRSKKLVARRGPRRSGGEEAIELAVSSSDDDEDHRGGGRASSGSDTDDPDSEEEAELQIKRLALEKLSLERKDDRPPASKPAPSRKQQQQQQQQQQQGRNTPSQEGASTMIQNRDSAPASPTPAPSSPAPSSSKKKRNRKSKNNNNQSTEQQENSQSQKPSTQADAPTTSTSTTTTSSSNTVPTVVTPHQSHQPSDAKPNSKANKRLSKQGSVSSPKSTVASPPPAKELDLDSATGDWGDSPMPETATKVDSVSSETQPQRPNSSQNTTNHPHPAAHHGRPVSRGRGGRAAVEARVEYRKKLAEDPSFVPHLGEFWGHDDRYRGAGLKNFSDRGNFRGRFMGRGGFTRGGMVQGAPRTSFRNESDAGVNPESQHPETDDKESASTKPKSDRWSHDGFDQMMKVQERSYRHQRNDSRPRSMHGKPPGAPLSRTASNNPGLQNASSGTAAPASTNSETRPASKDDTVTPKNGNTPSKKADKADKANKAEKATKADNKTEKVDSKTEKVDSKTEKVDSKTEKVNNKSEKASNKAEKAEKAEKTDKSEKADKSEKPDKEVTPTVAADSLTAKSQDESVTQTGSSGPSAKGERPRSSAQFGEKDVKRASRLLHSALPKPSPKAAVAEAVILPTNNTNGSTDVANTDAPVQGNVSTSSNDKQEPAGLPNSANPKLRQTMPQSQPQAHFSGFRPQFIPGNFSSRGRGRGQFHPGHPANFGHRGGHHGGFYGHHQHHHHQYQHQHQHQQQHQNHKGAQPSSNASVSVNGEITKAGNVGEKADIVEPNGSQKASVEHQESENAKAAPVDVKATAEETNETTSSTPKSLKTAINAAPFRPSAPSALAQPSEEEGNPQEEYFEEDYGAEGYYYDPQQQMAQPMYYYYYPPMGMANGGPGSAPVSMPMGVPMGMPMGGPMPGQPYMAPMYYDAAGVPVSGPAPPGVSSAAAPVSGPNGEMMMMMMPPEDYNQFYYYPPTMYYPSQQSHPHQQQPNHHHHHHPQQHHPQQHHPQQHPQQQQQQHHQHQHPTSTSQLAPAHQTQA</sequence>
<feature type="compositionally biased region" description="Acidic residues" evidence="1">
    <location>
        <begin position="164"/>
        <end position="175"/>
    </location>
</feature>
<feature type="compositionally biased region" description="Basic residues" evidence="1">
    <location>
        <begin position="844"/>
        <end position="865"/>
    </location>
</feature>
<feature type="compositionally biased region" description="Basic residues" evidence="1">
    <location>
        <begin position="252"/>
        <end position="261"/>
    </location>
</feature>
<feature type="compositionally biased region" description="Low complexity" evidence="1">
    <location>
        <begin position="262"/>
        <end position="278"/>
    </location>
</feature>
<feature type="compositionally biased region" description="Low complexity" evidence="1">
    <location>
        <begin position="69"/>
        <end position="110"/>
    </location>
</feature>
<feature type="region of interest" description="Disordered" evidence="1">
    <location>
        <begin position="748"/>
        <end position="876"/>
    </location>
</feature>
<feature type="compositionally biased region" description="Low complexity" evidence="1">
    <location>
        <begin position="206"/>
        <end position="216"/>
    </location>
</feature>
<feature type="compositionally biased region" description="Basic and acidic residues" evidence="1">
    <location>
        <begin position="176"/>
        <end position="196"/>
    </location>
</feature>
<feature type="compositionally biased region" description="Polar residues" evidence="1">
    <location>
        <begin position="1137"/>
        <end position="1150"/>
    </location>
</feature>
<feature type="region of interest" description="Disordered" evidence="1">
    <location>
        <begin position="1"/>
        <end position="412"/>
    </location>
</feature>
<feature type="compositionally biased region" description="Polar residues" evidence="1">
    <location>
        <begin position="328"/>
        <end position="340"/>
    </location>
</feature>
<feature type="region of interest" description="Disordered" evidence="1">
    <location>
        <begin position="460"/>
        <end position="736"/>
    </location>
</feature>
<feature type="compositionally biased region" description="Polar residues" evidence="1">
    <location>
        <begin position="550"/>
        <end position="576"/>
    </location>
</feature>
<feature type="compositionally biased region" description="Polar residues" evidence="1">
    <location>
        <begin position="217"/>
        <end position="234"/>
    </location>
</feature>
<feature type="region of interest" description="Disordered" evidence="1">
    <location>
        <begin position="1090"/>
        <end position="1150"/>
    </location>
</feature>
<name>A0ABQ7JYJ6_9FUNG</name>
<keyword evidence="3" id="KW-1185">Reference proteome</keyword>
<feature type="compositionally biased region" description="Basic residues" evidence="1">
    <location>
        <begin position="1102"/>
        <end position="1120"/>
    </location>
</feature>
<evidence type="ECO:0000313" key="2">
    <source>
        <dbReference type="EMBL" id="KAG0287138.1"/>
    </source>
</evidence>
<feature type="compositionally biased region" description="Basic and acidic residues" evidence="1">
    <location>
        <begin position="704"/>
        <end position="721"/>
    </location>
</feature>
<organism evidence="2 3">
    <name type="scientific">Linnemannia gamsii</name>
    <dbReference type="NCBI Taxonomy" id="64522"/>
    <lineage>
        <taxon>Eukaryota</taxon>
        <taxon>Fungi</taxon>
        <taxon>Fungi incertae sedis</taxon>
        <taxon>Mucoromycota</taxon>
        <taxon>Mortierellomycotina</taxon>
        <taxon>Mortierellomycetes</taxon>
        <taxon>Mortierellales</taxon>
        <taxon>Mortierellaceae</taxon>
        <taxon>Linnemannia</taxon>
    </lineage>
</organism>
<gene>
    <name evidence="2" type="ORF">BGZ96_008894</name>
</gene>
<feature type="region of interest" description="Disordered" evidence="1">
    <location>
        <begin position="897"/>
        <end position="938"/>
    </location>
</feature>
<feature type="compositionally biased region" description="Polar residues" evidence="1">
    <location>
        <begin position="685"/>
        <end position="701"/>
    </location>
</feature>
<feature type="compositionally biased region" description="Basic and acidic residues" evidence="1">
    <location>
        <begin position="45"/>
        <end position="61"/>
    </location>
</feature>